<dbReference type="CDD" id="cd18791">
    <property type="entry name" value="SF2_C_RHA"/>
    <property type="match status" value="1"/>
</dbReference>
<dbReference type="InterPro" id="IPR011545">
    <property type="entry name" value="DEAD/DEAH_box_helicase_dom"/>
</dbReference>
<dbReference type="EMBL" id="SDIL01000078">
    <property type="protein sequence ID" value="RXK37048.1"/>
    <property type="molecule type" value="Genomic_DNA"/>
</dbReference>
<dbReference type="GO" id="GO:0016787">
    <property type="term" value="F:hydrolase activity"/>
    <property type="evidence" value="ECO:0007669"/>
    <property type="project" value="UniProtKB-KW"/>
</dbReference>
<sequence length="1476" mass="164838">MGKKKSSLKPVNRGVVTTSVVPSKPIASVAPTSAQVPDDATFAFTPTASVVDRSTGPGEPASPTRDVIDYDHPREDWEDESLIRENFLQVLVDKLHDKGEKEVVRILKTIEYDKRLSATFPSLDFNTDIRQRILELALEEETGGGEEDKTKTISAGSSQIESERILLRLFTTYRTLSALGFSDARIGQYLLEGMSEGEGWEEALQWMWLHLSEEECLSLGEYSKHIESSVDNDQSPLLPDELPGDSVPSANPTDLQGAVTQTTMENKTLTQGTPVEPVSLFQSQGSVAPSDSESDGEPNMNLENETWARLMLELDTLRLGAGDGKMKGKKGKGAGVVLETPEMRRIKEKVGKAEREYMFNRKQADILFRALKAKREAESLEARLKGLSVGAEGTISPEPATTPDRLAEEEDTIASDDTLDDDDLGLFGNLLDQSNEPTHDMTDTTQPAIPVRQMPLPRQFPISNLPKTILRDGLRRASKQAVITFARLSGNSRPARAGLEITWSSTKRRQWRMNDTACGDMIEAENYVSTLALHDLLSGGQLNNVNWRAFPPTFRDLWEELEKEKKAAEDVKRREMWGKVKDILDKKTVDKPTVQLQPAETSSTDKIDATEKEMSLEDRYDPNLQAEFEVRRSSSAFQRMLRQRETLPIASFRQRIIETLSSSQILVLSGETGCGKSTQLPSFILEDQLSQGKPCKIFVTEPRRISAISLAQRVSQELGDAPGTLGTTSSLVGYSIRLEAKVSPSTRLAFVTNGIALRMLESGSGDVSKGTAFDQVTHIIVDEVHERSIDSDFLLIVLKSLMVQRPDLKIVLMSATLDSDKLSNYFGGCPILSVPGRTFPVQVRYLEDAVEMTGWNIDDSSSYAIRHRNGNPKRQMEWNEETAKNESDSDSDSDSSTSSKSGQKSNSMKLSSTRYSSETVETINLLDVRQTPYELIISLLENICFINPDLIPFSQAILIFLPGLAEIRRLTELINSHPSFISDFLIYPLHSTISSEGQSAVFDIPPPGVRKIVVSTNIAETGVTIPDITCVIDTGKHREMRYDEKRQLSRLVEIFISRSNAKQRRGRAGRVREGIAFHLFTKYRHDHQLSEHSIPEMLRLSLQDLALRIKILKVRLGPSIEEVLNKALDPPTSVNIQKAIAALVEVKALTNNEEITPLGRLLSKLPMDVHLGKFLLVATTMKCLDEGLTLAATLCSKSPFVTPFGYESQARAAKKGFAKDNSDFLTLINVFNAWRRASDNTNYVRTFCKKNYISHQNLQQIEELRQQLLGYLVDSGFVSVSQEKKIEMFSARFSKNTFRTRFITIPAVLNINHDKPQILNAALAAGLYPKVLVVDGNGLRSITNQQPVSIHPSSVNFGVPRSELGTHLIYFTLMRSKKLYAWEISPINEKTLIMMCGDQLDIKIPSSSLIIDRKLRYRLPPKTLVAVRILRDRLNQAMNLRFRGKELSEGLERWLVLGMECLMVDVEESKLGIVGR</sequence>
<accession>A0A4Q1BHG6</accession>
<protein>
    <recommendedName>
        <fullName evidence="2">RNA helicase</fullName>
        <ecNumber evidence="2">3.6.4.13</ecNumber>
    </recommendedName>
</protein>
<feature type="region of interest" description="Disordered" evidence="12">
    <location>
        <begin position="47"/>
        <end position="69"/>
    </location>
</feature>
<keyword evidence="6" id="KW-0378">Hydrolase</keyword>
<feature type="compositionally biased region" description="Low complexity" evidence="12">
    <location>
        <begin position="894"/>
        <end position="907"/>
    </location>
</feature>
<evidence type="ECO:0000256" key="9">
    <source>
        <dbReference type="ARBA" id="ARBA00022884"/>
    </source>
</evidence>
<evidence type="ECO:0000313" key="16">
    <source>
        <dbReference type="Proteomes" id="UP000289152"/>
    </source>
</evidence>
<dbReference type="FunFam" id="3.40.50.300:FF:000819">
    <property type="entry name" value="ATP dependent RNA helicase, putative"/>
    <property type="match status" value="1"/>
</dbReference>
<keyword evidence="5" id="KW-0547">Nucleotide-binding</keyword>
<feature type="compositionally biased region" description="Acidic residues" evidence="12">
    <location>
        <begin position="407"/>
        <end position="424"/>
    </location>
</feature>
<dbReference type="SMART" id="SM00490">
    <property type="entry name" value="HELICc"/>
    <property type="match status" value="1"/>
</dbReference>
<dbReference type="InterPro" id="IPR007502">
    <property type="entry name" value="Helicase-assoc_dom"/>
</dbReference>
<dbReference type="SMART" id="SM00847">
    <property type="entry name" value="HA2"/>
    <property type="match status" value="1"/>
</dbReference>
<proteinExistence type="predicted"/>
<reference evidence="15 16" key="1">
    <citation type="submission" date="2016-06" db="EMBL/GenBank/DDBJ databases">
        <title>Evolution of pathogenesis and genome organization in the Tremellales.</title>
        <authorList>
            <person name="Cuomo C."/>
            <person name="Litvintseva A."/>
            <person name="Heitman J."/>
            <person name="Chen Y."/>
            <person name="Sun S."/>
            <person name="Springer D."/>
            <person name="Dromer F."/>
            <person name="Young S."/>
            <person name="Zeng Q."/>
            <person name="Chapman S."/>
            <person name="Gujja S."/>
            <person name="Saif S."/>
            <person name="Birren B."/>
        </authorList>
    </citation>
    <scope>NUCLEOTIDE SEQUENCE [LARGE SCALE GENOMIC DNA]</scope>
    <source>
        <strain evidence="15 16">ATCC 28783</strain>
    </source>
</reference>
<gene>
    <name evidence="15" type="ORF">M231_05636</name>
</gene>
<dbReference type="OrthoDB" id="5600252at2759"/>
<dbReference type="STRING" id="5217.A0A4Q1BHG6"/>
<dbReference type="InParanoid" id="A0A4Q1BHG6"/>
<feature type="domain" description="Helicase C-terminal" evidence="14">
    <location>
        <begin position="938"/>
        <end position="1113"/>
    </location>
</feature>
<evidence type="ECO:0000256" key="1">
    <source>
        <dbReference type="ARBA" id="ARBA00004229"/>
    </source>
</evidence>
<feature type="domain" description="Helicase ATP-binding" evidence="13">
    <location>
        <begin position="657"/>
        <end position="835"/>
    </location>
</feature>
<evidence type="ECO:0000259" key="14">
    <source>
        <dbReference type="PROSITE" id="PS51194"/>
    </source>
</evidence>
<dbReference type="InterPro" id="IPR001650">
    <property type="entry name" value="Helicase_C-like"/>
</dbReference>
<keyword evidence="10" id="KW-0809">Transit peptide</keyword>
<keyword evidence="8" id="KW-0067">ATP-binding</keyword>
<evidence type="ECO:0000313" key="15">
    <source>
        <dbReference type="EMBL" id="RXK37048.1"/>
    </source>
</evidence>
<dbReference type="GO" id="GO:0005524">
    <property type="term" value="F:ATP binding"/>
    <property type="evidence" value="ECO:0007669"/>
    <property type="project" value="UniProtKB-KW"/>
</dbReference>
<evidence type="ECO:0000256" key="4">
    <source>
        <dbReference type="ARBA" id="ARBA00022640"/>
    </source>
</evidence>
<evidence type="ECO:0000256" key="10">
    <source>
        <dbReference type="ARBA" id="ARBA00022946"/>
    </source>
</evidence>
<evidence type="ECO:0000256" key="3">
    <source>
        <dbReference type="ARBA" id="ARBA00022528"/>
    </source>
</evidence>
<dbReference type="VEuPathDB" id="FungiDB:TREMEDRAFT_45797"/>
<dbReference type="InterPro" id="IPR027417">
    <property type="entry name" value="P-loop_NTPase"/>
</dbReference>
<dbReference type="Proteomes" id="UP000289152">
    <property type="component" value="Unassembled WGS sequence"/>
</dbReference>
<evidence type="ECO:0000256" key="2">
    <source>
        <dbReference type="ARBA" id="ARBA00012552"/>
    </source>
</evidence>
<dbReference type="PANTHER" id="PTHR18934">
    <property type="entry name" value="ATP-DEPENDENT RNA HELICASE"/>
    <property type="match status" value="1"/>
</dbReference>
<dbReference type="EC" id="3.6.4.13" evidence="2"/>
<evidence type="ECO:0000256" key="6">
    <source>
        <dbReference type="ARBA" id="ARBA00022801"/>
    </source>
</evidence>
<comment type="catalytic activity">
    <reaction evidence="11">
        <text>ATP + H2O = ADP + phosphate + H(+)</text>
        <dbReference type="Rhea" id="RHEA:13065"/>
        <dbReference type="ChEBI" id="CHEBI:15377"/>
        <dbReference type="ChEBI" id="CHEBI:15378"/>
        <dbReference type="ChEBI" id="CHEBI:30616"/>
        <dbReference type="ChEBI" id="CHEBI:43474"/>
        <dbReference type="ChEBI" id="CHEBI:456216"/>
        <dbReference type="EC" id="3.6.4.13"/>
    </reaction>
</comment>
<comment type="caution">
    <text evidence="15">The sequence shown here is derived from an EMBL/GenBank/DDBJ whole genome shotgun (WGS) entry which is preliminary data.</text>
</comment>
<dbReference type="SMART" id="SM00487">
    <property type="entry name" value="DEXDc"/>
    <property type="match status" value="1"/>
</dbReference>
<evidence type="ECO:0000256" key="8">
    <source>
        <dbReference type="ARBA" id="ARBA00022840"/>
    </source>
</evidence>
<evidence type="ECO:0000259" key="13">
    <source>
        <dbReference type="PROSITE" id="PS51192"/>
    </source>
</evidence>
<feature type="region of interest" description="Disordered" evidence="12">
    <location>
        <begin position="866"/>
        <end position="913"/>
    </location>
</feature>
<dbReference type="FunFam" id="3.40.50.300:FF:000500">
    <property type="entry name" value="ATP-dependent RNA helicase DHX29"/>
    <property type="match status" value="1"/>
</dbReference>
<organism evidence="15 16">
    <name type="scientific">Tremella mesenterica</name>
    <name type="common">Jelly fungus</name>
    <dbReference type="NCBI Taxonomy" id="5217"/>
    <lineage>
        <taxon>Eukaryota</taxon>
        <taxon>Fungi</taxon>
        <taxon>Dikarya</taxon>
        <taxon>Basidiomycota</taxon>
        <taxon>Agaricomycotina</taxon>
        <taxon>Tremellomycetes</taxon>
        <taxon>Tremellales</taxon>
        <taxon>Tremellaceae</taxon>
        <taxon>Tremella</taxon>
    </lineage>
</organism>
<dbReference type="InterPro" id="IPR011709">
    <property type="entry name" value="DEAD-box_helicase_OB_fold"/>
</dbReference>
<dbReference type="FunFam" id="1.20.120.1080:FF:000002">
    <property type="entry name" value="Putative ATP-dependent RNA helicase DHX36"/>
    <property type="match status" value="1"/>
</dbReference>
<dbReference type="Pfam" id="PF21010">
    <property type="entry name" value="HA2_C"/>
    <property type="match status" value="1"/>
</dbReference>
<feature type="region of interest" description="Disordered" evidence="12">
    <location>
        <begin position="228"/>
        <end position="255"/>
    </location>
</feature>
<evidence type="ECO:0000256" key="7">
    <source>
        <dbReference type="ARBA" id="ARBA00022806"/>
    </source>
</evidence>
<keyword evidence="9" id="KW-0694">RNA-binding</keyword>
<dbReference type="Pfam" id="PF00270">
    <property type="entry name" value="DEAD"/>
    <property type="match status" value="1"/>
</dbReference>
<feature type="region of interest" description="Disordered" evidence="12">
    <location>
        <begin position="391"/>
        <end position="444"/>
    </location>
</feature>
<dbReference type="PANTHER" id="PTHR18934:SF145">
    <property type="entry name" value="ATP-DEPENDENT RNA HELICASE DHX57-RELATED"/>
    <property type="match status" value="1"/>
</dbReference>
<dbReference type="FunCoup" id="A0A4Q1BHG6">
    <property type="interactions" value="360"/>
</dbReference>
<evidence type="ECO:0000256" key="5">
    <source>
        <dbReference type="ARBA" id="ARBA00022741"/>
    </source>
</evidence>
<comment type="subcellular location">
    <subcellularLocation>
        <location evidence="1">Plastid</location>
        <location evidence="1">Chloroplast</location>
    </subcellularLocation>
</comment>
<dbReference type="PROSITE" id="PS51194">
    <property type="entry name" value="HELICASE_CTER"/>
    <property type="match status" value="1"/>
</dbReference>
<feature type="compositionally biased region" description="Basic and acidic residues" evidence="12">
    <location>
        <begin position="874"/>
        <end position="887"/>
    </location>
</feature>
<keyword evidence="3" id="KW-0150">Chloroplast</keyword>
<keyword evidence="4" id="KW-0934">Plastid</keyword>
<dbReference type="GO" id="GO:0003723">
    <property type="term" value="F:RNA binding"/>
    <property type="evidence" value="ECO:0007669"/>
    <property type="project" value="UniProtKB-KW"/>
</dbReference>
<dbReference type="InterPro" id="IPR014001">
    <property type="entry name" value="Helicase_ATP-bd"/>
</dbReference>
<dbReference type="PROSITE" id="PS51192">
    <property type="entry name" value="HELICASE_ATP_BIND_1"/>
    <property type="match status" value="1"/>
</dbReference>
<dbReference type="Pfam" id="PF07717">
    <property type="entry name" value="OB_NTP_bind"/>
    <property type="match status" value="1"/>
</dbReference>
<dbReference type="SUPFAM" id="SSF52540">
    <property type="entry name" value="P-loop containing nucleoside triphosphate hydrolases"/>
    <property type="match status" value="1"/>
</dbReference>
<dbReference type="GO" id="GO:0003724">
    <property type="term" value="F:RNA helicase activity"/>
    <property type="evidence" value="ECO:0007669"/>
    <property type="project" value="UniProtKB-EC"/>
</dbReference>
<evidence type="ECO:0000256" key="12">
    <source>
        <dbReference type="SAM" id="MobiDB-lite"/>
    </source>
</evidence>
<dbReference type="CDD" id="cd17917">
    <property type="entry name" value="DEXHc_RHA-like"/>
    <property type="match status" value="1"/>
</dbReference>
<dbReference type="Gene3D" id="3.40.50.300">
    <property type="entry name" value="P-loop containing nucleotide triphosphate hydrolases"/>
    <property type="match status" value="2"/>
</dbReference>
<evidence type="ECO:0000256" key="11">
    <source>
        <dbReference type="ARBA" id="ARBA00047984"/>
    </source>
</evidence>
<dbReference type="Pfam" id="PF00271">
    <property type="entry name" value="Helicase_C"/>
    <property type="match status" value="1"/>
</dbReference>
<keyword evidence="16" id="KW-1185">Reference proteome</keyword>
<dbReference type="Gene3D" id="1.20.120.1080">
    <property type="match status" value="1"/>
</dbReference>
<keyword evidence="7" id="KW-0347">Helicase</keyword>
<name>A0A4Q1BHG6_TREME</name>